<accession>A0A0K1IZM6</accession>
<dbReference type="GeneID" id="25248068"/>
<dbReference type="RefSeq" id="WP_050460508.1">
    <property type="nucleotide sequence ID" value="NZ_CP011951.1"/>
</dbReference>
<reference evidence="2" key="1">
    <citation type="journal article" date="2015" name="J. Biotechnol.">
        <title>Complete genome sequence of Haloferax gibbonsii strain ARA6, a potential producer of polyhydroxyalkanoates and halocins isolated from Araruama, Rio de Janeiro, Brasil.</title>
        <authorList>
            <person name="Pinto L.H."/>
            <person name="D'Alincourt Carvalho-Assef A.P."/>
            <person name="Vieira R.P."/>
            <person name="Clementino M.M."/>
            <person name="Albano R.M."/>
        </authorList>
    </citation>
    <scope>NUCLEOTIDE SEQUENCE [LARGE SCALE GENOMIC DNA]</scope>
    <source>
        <strain evidence="2">ARA6</strain>
        <plasmid evidence="2">Plasmid pHG4</plasmid>
    </source>
</reference>
<evidence type="ECO:0000313" key="1">
    <source>
        <dbReference type="EMBL" id="AKU09894.1"/>
    </source>
</evidence>
<geneLocation type="plasmid" evidence="1 2">
    <name>pHG4</name>
</geneLocation>
<name>A0A0K1IZM6_HALGI</name>
<evidence type="ECO:0000313" key="2">
    <source>
        <dbReference type="Proteomes" id="UP000066124"/>
    </source>
</evidence>
<proteinExistence type="predicted"/>
<dbReference type="EMBL" id="CP011951">
    <property type="protein sequence ID" value="AKU09894.1"/>
    <property type="molecule type" value="Genomic_DNA"/>
</dbReference>
<keyword evidence="1" id="KW-0614">Plasmid</keyword>
<dbReference type="AlphaFoldDB" id="A0A0K1IZM6"/>
<dbReference type="KEGG" id="hgi:ABY42_18930"/>
<sequence length="104" mass="12055">MTLPDPTDVIAPRDGLPCDTASFLRQMMEGAYPDGVVLDYYGLKLYSRCHYEDGVRIYDVYTEDENYVETVNLDAFQTITEVERLLDEVVAYDPTDRDEWVNCR</sequence>
<dbReference type="Proteomes" id="UP000066124">
    <property type="component" value="Plasmid pHG4"/>
</dbReference>
<organism evidence="1 2">
    <name type="scientific">Haloferax gibbonsii</name>
    <dbReference type="NCBI Taxonomy" id="35746"/>
    <lineage>
        <taxon>Archaea</taxon>
        <taxon>Methanobacteriati</taxon>
        <taxon>Methanobacteriota</taxon>
        <taxon>Stenosarchaea group</taxon>
        <taxon>Halobacteria</taxon>
        <taxon>Halobacteriales</taxon>
        <taxon>Haloferacaceae</taxon>
        <taxon>Haloferax</taxon>
    </lineage>
</organism>
<gene>
    <name evidence="1" type="ORF">ABY42_18930</name>
</gene>
<protein>
    <submittedName>
        <fullName evidence="1">Uncharacterized protein</fullName>
    </submittedName>
</protein>
<dbReference type="PATRIC" id="fig|35746.4.peg.4176"/>